<dbReference type="GO" id="GO:0016020">
    <property type="term" value="C:membrane"/>
    <property type="evidence" value="ECO:0007669"/>
    <property type="project" value="GOC"/>
</dbReference>
<dbReference type="GO" id="GO:0004582">
    <property type="term" value="F:dolichyl-phosphate beta-D-mannosyltransferase activity"/>
    <property type="evidence" value="ECO:0007669"/>
    <property type="project" value="InterPro"/>
</dbReference>
<evidence type="ECO:0000259" key="4">
    <source>
        <dbReference type="Pfam" id="PF00535"/>
    </source>
</evidence>
<dbReference type="GO" id="GO:0009247">
    <property type="term" value="P:glycolipid biosynthetic process"/>
    <property type="evidence" value="ECO:0007669"/>
    <property type="project" value="TreeGrafter"/>
</dbReference>
<gene>
    <name evidence="5" type="ORF">METZ01_LOCUS166556</name>
</gene>
<dbReference type="InterPro" id="IPR001173">
    <property type="entry name" value="Glyco_trans_2-like"/>
</dbReference>
<organism evidence="5">
    <name type="scientific">marine metagenome</name>
    <dbReference type="NCBI Taxonomy" id="408172"/>
    <lineage>
        <taxon>unclassified sequences</taxon>
        <taxon>metagenomes</taxon>
        <taxon>ecological metagenomes</taxon>
    </lineage>
</organism>
<dbReference type="EMBL" id="UINC01030007">
    <property type="protein sequence ID" value="SVB13702.1"/>
    <property type="molecule type" value="Genomic_DNA"/>
</dbReference>
<dbReference type="CDD" id="cd06442">
    <property type="entry name" value="DPM1_like"/>
    <property type="match status" value="1"/>
</dbReference>
<dbReference type="AlphaFoldDB" id="A0A382BK73"/>
<protein>
    <recommendedName>
        <fullName evidence="4">Glycosyltransferase 2-like domain-containing protein</fullName>
    </recommendedName>
</protein>
<dbReference type="Pfam" id="PF00535">
    <property type="entry name" value="Glycos_transf_2"/>
    <property type="match status" value="1"/>
</dbReference>
<feature type="domain" description="Glycosyltransferase 2-like" evidence="4">
    <location>
        <begin position="4"/>
        <end position="152"/>
    </location>
</feature>
<feature type="non-terminal residue" evidence="5">
    <location>
        <position position="1"/>
    </location>
</feature>
<evidence type="ECO:0000256" key="3">
    <source>
        <dbReference type="ARBA" id="ARBA00022679"/>
    </source>
</evidence>
<dbReference type="SUPFAM" id="SSF53448">
    <property type="entry name" value="Nucleotide-diphospho-sugar transferases"/>
    <property type="match status" value="1"/>
</dbReference>
<dbReference type="FunFam" id="3.90.550.10:FF:000122">
    <property type="entry name" value="Dolichol-phosphate mannosyltransferase subunit 1"/>
    <property type="match status" value="1"/>
</dbReference>
<sequence>VTLIHQVFARNPECNLLIVDDSSPDGTANLVLDLQSTYPNLHLEIRKKKDGLGRAYIYGFKWALSRDYEAIVQMDADMSHHPKEIRKMLKLLEKNDLVIGSRYINGVSVVNWPIRRLVLSYGANLYSRFATGMPLKDATGGYKVWSRKVLEAIELDKVRSSGYSFQIEMNFRAWIKGFKLVEHPIIFIDRTIGESKMSRSIMFEAIWVVWRLRIWRIFGWNK</sequence>
<accession>A0A382BK73</accession>
<evidence type="ECO:0000256" key="2">
    <source>
        <dbReference type="ARBA" id="ARBA00022676"/>
    </source>
</evidence>
<proteinExistence type="inferred from homology"/>
<dbReference type="Gene3D" id="3.90.550.10">
    <property type="entry name" value="Spore Coat Polysaccharide Biosynthesis Protein SpsA, Chain A"/>
    <property type="match status" value="1"/>
</dbReference>
<keyword evidence="2" id="KW-0328">Glycosyltransferase</keyword>
<evidence type="ECO:0000256" key="1">
    <source>
        <dbReference type="ARBA" id="ARBA00006739"/>
    </source>
</evidence>
<comment type="similarity">
    <text evidence="1">Belongs to the glycosyltransferase 2 family.</text>
</comment>
<dbReference type="PANTHER" id="PTHR43398">
    <property type="entry name" value="DOLICHOL-PHOSPHATE MANNOSYLTRANSFERASE SUBUNIT 1"/>
    <property type="match status" value="1"/>
</dbReference>
<dbReference type="InterPro" id="IPR029044">
    <property type="entry name" value="Nucleotide-diphossugar_trans"/>
</dbReference>
<reference evidence="5" key="1">
    <citation type="submission" date="2018-05" db="EMBL/GenBank/DDBJ databases">
        <authorList>
            <person name="Lanie J.A."/>
            <person name="Ng W.-L."/>
            <person name="Kazmierczak K.M."/>
            <person name="Andrzejewski T.M."/>
            <person name="Davidsen T.M."/>
            <person name="Wayne K.J."/>
            <person name="Tettelin H."/>
            <person name="Glass J.I."/>
            <person name="Rusch D."/>
            <person name="Podicherti R."/>
            <person name="Tsui H.-C.T."/>
            <person name="Winkler M.E."/>
        </authorList>
    </citation>
    <scope>NUCLEOTIDE SEQUENCE</scope>
</reference>
<name>A0A382BK73_9ZZZZ</name>
<keyword evidence="3" id="KW-0808">Transferase</keyword>
<evidence type="ECO:0000313" key="5">
    <source>
        <dbReference type="EMBL" id="SVB13702.1"/>
    </source>
</evidence>
<dbReference type="PANTHER" id="PTHR43398:SF1">
    <property type="entry name" value="DOLICHOL-PHOSPHATE MANNOSYLTRANSFERASE SUBUNIT 1"/>
    <property type="match status" value="1"/>
</dbReference>
<dbReference type="InterPro" id="IPR039528">
    <property type="entry name" value="DPM1-like"/>
</dbReference>